<evidence type="ECO:0000313" key="2">
    <source>
        <dbReference type="EMBL" id="KAJ9599665.1"/>
    </source>
</evidence>
<evidence type="ECO:0000256" key="1">
    <source>
        <dbReference type="SAM" id="MobiDB-lite"/>
    </source>
</evidence>
<protein>
    <submittedName>
        <fullName evidence="2">Uncharacterized protein</fullName>
    </submittedName>
</protein>
<feature type="non-terminal residue" evidence="2">
    <location>
        <position position="117"/>
    </location>
</feature>
<dbReference type="Proteomes" id="UP001233999">
    <property type="component" value="Unassembled WGS sequence"/>
</dbReference>
<reference evidence="2" key="1">
    <citation type="journal article" date="2023" name="IScience">
        <title>Live-bearing cockroach genome reveals convergent evolutionary mechanisms linked to viviparity in insects and beyond.</title>
        <authorList>
            <person name="Fouks B."/>
            <person name="Harrison M.C."/>
            <person name="Mikhailova A.A."/>
            <person name="Marchal E."/>
            <person name="English S."/>
            <person name="Carruthers M."/>
            <person name="Jennings E.C."/>
            <person name="Chiamaka E.L."/>
            <person name="Frigard R.A."/>
            <person name="Pippel M."/>
            <person name="Attardo G.M."/>
            <person name="Benoit J.B."/>
            <person name="Bornberg-Bauer E."/>
            <person name="Tobe S.S."/>
        </authorList>
    </citation>
    <scope>NUCLEOTIDE SEQUENCE</scope>
    <source>
        <strain evidence="2">Stay&amp;Tobe</strain>
    </source>
</reference>
<dbReference type="EMBL" id="JASPKZ010000721">
    <property type="protein sequence ID" value="KAJ9599665.1"/>
    <property type="molecule type" value="Genomic_DNA"/>
</dbReference>
<evidence type="ECO:0000313" key="3">
    <source>
        <dbReference type="Proteomes" id="UP001233999"/>
    </source>
</evidence>
<dbReference type="AlphaFoldDB" id="A0AAD8EQQ3"/>
<organism evidence="2 3">
    <name type="scientific">Diploptera punctata</name>
    <name type="common">Pacific beetle cockroach</name>
    <dbReference type="NCBI Taxonomy" id="6984"/>
    <lineage>
        <taxon>Eukaryota</taxon>
        <taxon>Metazoa</taxon>
        <taxon>Ecdysozoa</taxon>
        <taxon>Arthropoda</taxon>
        <taxon>Hexapoda</taxon>
        <taxon>Insecta</taxon>
        <taxon>Pterygota</taxon>
        <taxon>Neoptera</taxon>
        <taxon>Polyneoptera</taxon>
        <taxon>Dictyoptera</taxon>
        <taxon>Blattodea</taxon>
        <taxon>Blaberoidea</taxon>
        <taxon>Blaberidae</taxon>
        <taxon>Diplopterinae</taxon>
        <taxon>Diploptera</taxon>
    </lineage>
</organism>
<gene>
    <name evidence="2" type="ORF">L9F63_026486</name>
</gene>
<proteinExistence type="predicted"/>
<feature type="non-terminal residue" evidence="2">
    <location>
        <position position="1"/>
    </location>
</feature>
<sequence>NNEEEIVEAFATSPQKINNERRKGESQNAIQTLRWPRERKIMKASDYICSGGGRPMKMDDGTMLFKPGTKHIHSGDRIITMSCTVLLNRQRKNKHYIYAGNEVPPIARDSTIAYKCK</sequence>
<keyword evidence="3" id="KW-1185">Reference proteome</keyword>
<feature type="region of interest" description="Disordered" evidence="1">
    <location>
        <begin position="1"/>
        <end position="28"/>
    </location>
</feature>
<accession>A0AAD8EQQ3</accession>
<reference evidence="2" key="2">
    <citation type="submission" date="2023-05" db="EMBL/GenBank/DDBJ databases">
        <authorList>
            <person name="Fouks B."/>
        </authorList>
    </citation>
    <scope>NUCLEOTIDE SEQUENCE</scope>
    <source>
        <strain evidence="2">Stay&amp;Tobe</strain>
        <tissue evidence="2">Testes</tissue>
    </source>
</reference>
<comment type="caution">
    <text evidence="2">The sequence shown here is derived from an EMBL/GenBank/DDBJ whole genome shotgun (WGS) entry which is preliminary data.</text>
</comment>
<name>A0AAD8EQQ3_DIPPU</name>